<dbReference type="InterPro" id="IPR027417">
    <property type="entry name" value="P-loop_NTPase"/>
</dbReference>
<evidence type="ECO:0000256" key="7">
    <source>
        <dbReference type="ARBA" id="ARBA00023288"/>
    </source>
</evidence>
<proteinExistence type="inferred from homology"/>
<dbReference type="SMART" id="SM00174">
    <property type="entry name" value="RHO"/>
    <property type="match status" value="1"/>
</dbReference>
<dbReference type="NCBIfam" id="TIGR00231">
    <property type="entry name" value="small_GTP"/>
    <property type="match status" value="1"/>
</dbReference>
<keyword evidence="3" id="KW-0488">Methylation</keyword>
<protein>
    <recommendedName>
        <fullName evidence="10">Ras-related protein Rab-18</fullName>
    </recommendedName>
</protein>
<evidence type="ECO:0000256" key="4">
    <source>
        <dbReference type="ARBA" id="ARBA00022741"/>
    </source>
</evidence>
<sequence length="224" mass="24832">MSQSKGSQSFPYDHLFKLLMIGDAAVGKSSMLIRFTDDAFDEHIQSTIGVDFKVKHLELNNKRIKLTVWDTAGQERFRTLTSSYYRGAQGVVMVYDVTRRDSFDNLDHWLKEVKLYSPNNGEGVVKLLVGNKIDLAEDGSGSERQVDRAEAEEWARDHGMLFLEASAKTKTGVQESFMEVVHKILEDPDLLLNTVPGKPKANVTLKSGAGAKGMDVDDAEGGCC</sequence>
<dbReference type="FunFam" id="3.40.50.300:FF:001312">
    <property type="entry name" value="Ras-related protein Rab-18"/>
    <property type="match status" value="1"/>
</dbReference>
<keyword evidence="7" id="KW-0449">Lipoprotein</keyword>
<dbReference type="EMBL" id="HBFU01001290">
    <property type="protein sequence ID" value="CAD8926896.1"/>
    <property type="molecule type" value="Transcribed_RNA"/>
</dbReference>
<evidence type="ECO:0000256" key="2">
    <source>
        <dbReference type="ARBA" id="ARBA00022448"/>
    </source>
</evidence>
<evidence type="ECO:0000256" key="6">
    <source>
        <dbReference type="ARBA" id="ARBA00023134"/>
    </source>
</evidence>
<evidence type="ECO:0000256" key="8">
    <source>
        <dbReference type="ARBA" id="ARBA00023289"/>
    </source>
</evidence>
<organism evidence="9">
    <name type="scientific">Skeletonema marinoi</name>
    <dbReference type="NCBI Taxonomy" id="267567"/>
    <lineage>
        <taxon>Eukaryota</taxon>
        <taxon>Sar</taxon>
        <taxon>Stramenopiles</taxon>
        <taxon>Ochrophyta</taxon>
        <taxon>Bacillariophyta</taxon>
        <taxon>Coscinodiscophyceae</taxon>
        <taxon>Thalassiosirophycidae</taxon>
        <taxon>Thalassiosirales</taxon>
        <taxon>Skeletonemataceae</taxon>
        <taxon>Skeletonema</taxon>
        <taxon>Skeletonema marinoi-dohrnii complex</taxon>
    </lineage>
</organism>
<dbReference type="PROSITE" id="PS51419">
    <property type="entry name" value="RAB"/>
    <property type="match status" value="1"/>
</dbReference>
<dbReference type="SMART" id="SM00177">
    <property type="entry name" value="ARF"/>
    <property type="match status" value="1"/>
</dbReference>
<accession>A0A6T5SPQ1</accession>
<evidence type="ECO:0000313" key="9">
    <source>
        <dbReference type="EMBL" id="CAD8926896.1"/>
    </source>
</evidence>
<evidence type="ECO:0000256" key="1">
    <source>
        <dbReference type="ARBA" id="ARBA00006270"/>
    </source>
</evidence>
<keyword evidence="5" id="KW-0653">Protein transport</keyword>
<dbReference type="GO" id="GO:0005525">
    <property type="term" value="F:GTP binding"/>
    <property type="evidence" value="ECO:0007669"/>
    <property type="project" value="UniProtKB-KW"/>
</dbReference>
<dbReference type="PANTHER" id="PTHR47977">
    <property type="entry name" value="RAS-RELATED PROTEIN RAB"/>
    <property type="match status" value="1"/>
</dbReference>
<gene>
    <name evidence="9" type="ORF">SMAR1040_LOCUS843</name>
</gene>
<dbReference type="AlphaFoldDB" id="A0A6T5SPQ1"/>
<dbReference type="Gene3D" id="3.40.50.300">
    <property type="entry name" value="P-loop containing nucleotide triphosphate hydrolases"/>
    <property type="match status" value="1"/>
</dbReference>
<dbReference type="PROSITE" id="PS51420">
    <property type="entry name" value="RHO"/>
    <property type="match status" value="1"/>
</dbReference>
<dbReference type="InterPro" id="IPR005225">
    <property type="entry name" value="Small_GTP-bd"/>
</dbReference>
<dbReference type="GO" id="GO:0003924">
    <property type="term" value="F:GTPase activity"/>
    <property type="evidence" value="ECO:0007669"/>
    <property type="project" value="InterPro"/>
</dbReference>
<dbReference type="GO" id="GO:0015031">
    <property type="term" value="P:protein transport"/>
    <property type="evidence" value="ECO:0007669"/>
    <property type="project" value="UniProtKB-KW"/>
</dbReference>
<dbReference type="SMART" id="SM00175">
    <property type="entry name" value="RAB"/>
    <property type="match status" value="1"/>
</dbReference>
<keyword evidence="2" id="KW-0813">Transport</keyword>
<dbReference type="InterPro" id="IPR001806">
    <property type="entry name" value="Small_GTPase"/>
</dbReference>
<evidence type="ECO:0000256" key="3">
    <source>
        <dbReference type="ARBA" id="ARBA00022481"/>
    </source>
</evidence>
<dbReference type="Pfam" id="PF00071">
    <property type="entry name" value="Ras"/>
    <property type="match status" value="1"/>
</dbReference>
<dbReference type="SUPFAM" id="SSF52540">
    <property type="entry name" value="P-loop containing nucleoside triphosphate hydrolases"/>
    <property type="match status" value="1"/>
</dbReference>
<name>A0A6T5SPQ1_9STRA</name>
<evidence type="ECO:0008006" key="10">
    <source>
        <dbReference type="Google" id="ProtNLM"/>
    </source>
</evidence>
<dbReference type="CDD" id="cd01863">
    <property type="entry name" value="Rab18"/>
    <property type="match status" value="1"/>
</dbReference>
<reference evidence="9" key="1">
    <citation type="submission" date="2021-01" db="EMBL/GenBank/DDBJ databases">
        <authorList>
            <person name="Corre E."/>
            <person name="Pelletier E."/>
            <person name="Niang G."/>
            <person name="Scheremetjew M."/>
            <person name="Finn R."/>
            <person name="Kale V."/>
            <person name="Holt S."/>
            <person name="Cochrane G."/>
            <person name="Meng A."/>
            <person name="Brown T."/>
            <person name="Cohen L."/>
        </authorList>
    </citation>
    <scope>NUCLEOTIDE SEQUENCE</scope>
    <source>
        <strain evidence="9">FE60</strain>
    </source>
</reference>
<dbReference type="InterPro" id="IPR050227">
    <property type="entry name" value="Rab"/>
</dbReference>
<evidence type="ECO:0000256" key="5">
    <source>
        <dbReference type="ARBA" id="ARBA00022927"/>
    </source>
</evidence>
<dbReference type="PRINTS" id="PR00449">
    <property type="entry name" value="RASTRNSFRMNG"/>
</dbReference>
<keyword evidence="8" id="KW-0636">Prenylation</keyword>
<comment type="similarity">
    <text evidence="1">Belongs to the small GTPase superfamily. Rab family.</text>
</comment>
<keyword evidence="6" id="KW-0342">GTP-binding</keyword>
<keyword evidence="4" id="KW-0547">Nucleotide-binding</keyword>
<dbReference type="SMART" id="SM00173">
    <property type="entry name" value="RAS"/>
    <property type="match status" value="1"/>
</dbReference>
<dbReference type="PROSITE" id="PS51421">
    <property type="entry name" value="RAS"/>
    <property type="match status" value="1"/>
</dbReference>
<dbReference type="SMART" id="SM00176">
    <property type="entry name" value="RAN"/>
    <property type="match status" value="1"/>
</dbReference>